<dbReference type="InterPro" id="IPR008963">
    <property type="entry name" value="Purple_acid_Pase-like_N"/>
</dbReference>
<gene>
    <name evidence="7" type="ORF">H9661_07240</name>
</gene>
<keyword evidence="3" id="KW-1133">Transmembrane helix</keyword>
<dbReference type="Gene3D" id="1.20.1270.90">
    <property type="entry name" value="AF1782-like"/>
    <property type="match status" value="2"/>
</dbReference>
<evidence type="ECO:0000313" key="7">
    <source>
        <dbReference type="EMBL" id="MBD7911147.1"/>
    </source>
</evidence>
<evidence type="ECO:0000313" key="8">
    <source>
        <dbReference type="Proteomes" id="UP000627781"/>
    </source>
</evidence>
<name>A0ABR8PSI9_9CLOT</name>
<protein>
    <submittedName>
        <fullName evidence="7">Metallophosphoesterase family protein</fullName>
    </submittedName>
</protein>
<feature type="coiled-coil region" evidence="2">
    <location>
        <begin position="290"/>
        <end position="317"/>
    </location>
</feature>
<dbReference type="SUPFAM" id="SSF56300">
    <property type="entry name" value="Metallo-dependent phosphatases"/>
    <property type="match status" value="1"/>
</dbReference>
<feature type="chain" id="PRO_5046541661" evidence="4">
    <location>
        <begin position="26"/>
        <end position="701"/>
    </location>
</feature>
<dbReference type="Pfam" id="PF07554">
    <property type="entry name" value="FIVAR"/>
    <property type="match status" value="2"/>
</dbReference>
<sequence length="701" mass="77463">MLKRKIAVFLLGTTMIFTTSINAFASSTDGWTEASQTSAGKYDGAWDKWVKSFENAKDPLGVSLTPGKNASEINFAWYSKNAELNPKFKFGKNQDLSDAKEIAVNTEEAVNGYKSNKVTVTGLEKNSVYYYSYQVSGLWRSAISFKTQDTKSFSFLYVGDPQIGSSSSNIATGATGEQGQYAAVMNDSFNWNNTLNTALKVHPNISFMVSAGDQIQTSKPKSNEQDIEYAGFLRPDVLRSLPVATTIGNHDSNSPNYSYHFNNPNTSDLGLTKAGGDYYYSYGNTLFITLNTNNKNMAEHKQVIEKAINENKDAKWRIVTIHHDIYGSGEHSNEPEIVSLRYSLIPILEENKIDVVLTGHDHTYSRSLILKGGKADNAKIMNSTDFYKYYDDEIAGKDTPNEYKEYLKSIEDPNAVQNVREDVTYKNGNVVDPSGILYMTANSASGSKYYDLIQHQQSYIAARWQQDIPTYSKISVDEVSFTINTYRTDNGEKIDNTFSIIKSIDKAKLNQLIAIGDNKVSSKDNYTPSSFSNLENQLVAAKGISSKASATSKEIADAYTNLKNTIDNIEVKGDKTELKALIDKAETLLNSVAVGTEKGQYPVEAQESLRAAIELAKGIMNSPDSNQLAVDNALNNLDKVLNDFSTKVVKDAPEVKSLNVKTIGKVKTGDEANVYPFIAVVFITLAGLVYGIRSNKHKEAR</sequence>
<dbReference type="InterPro" id="IPR015914">
    <property type="entry name" value="PAPs_N"/>
</dbReference>
<organism evidence="7 8">
    <name type="scientific">Clostridium cibarium</name>
    <dbReference type="NCBI Taxonomy" id="2762247"/>
    <lineage>
        <taxon>Bacteria</taxon>
        <taxon>Bacillati</taxon>
        <taxon>Bacillota</taxon>
        <taxon>Clostridia</taxon>
        <taxon>Eubacteriales</taxon>
        <taxon>Clostridiaceae</taxon>
        <taxon>Clostridium</taxon>
    </lineage>
</organism>
<dbReference type="RefSeq" id="WP_191768012.1">
    <property type="nucleotide sequence ID" value="NZ_JACSRA010000009.1"/>
</dbReference>
<dbReference type="Gene3D" id="2.60.40.380">
    <property type="entry name" value="Purple acid phosphatase-like, N-terminal"/>
    <property type="match status" value="1"/>
</dbReference>
<feature type="signal peptide" evidence="4">
    <location>
        <begin position="1"/>
        <end position="25"/>
    </location>
</feature>
<evidence type="ECO:0000259" key="5">
    <source>
        <dbReference type="Pfam" id="PF00149"/>
    </source>
</evidence>
<feature type="domain" description="Calcineurin-like phosphoesterase" evidence="5">
    <location>
        <begin position="191"/>
        <end position="364"/>
    </location>
</feature>
<evidence type="ECO:0000256" key="1">
    <source>
        <dbReference type="ARBA" id="ARBA00022729"/>
    </source>
</evidence>
<proteinExistence type="predicted"/>
<comment type="caution">
    <text evidence="7">The sequence shown here is derived from an EMBL/GenBank/DDBJ whole genome shotgun (WGS) entry which is preliminary data.</text>
</comment>
<keyword evidence="3" id="KW-0472">Membrane</keyword>
<dbReference type="Pfam" id="PF16656">
    <property type="entry name" value="Pur_ac_phosph_N"/>
    <property type="match status" value="1"/>
</dbReference>
<dbReference type="SUPFAM" id="SSF49363">
    <property type="entry name" value="Purple acid phosphatase, N-terminal domain"/>
    <property type="match status" value="1"/>
</dbReference>
<evidence type="ECO:0000256" key="3">
    <source>
        <dbReference type="SAM" id="Phobius"/>
    </source>
</evidence>
<evidence type="ECO:0000259" key="6">
    <source>
        <dbReference type="Pfam" id="PF16656"/>
    </source>
</evidence>
<dbReference type="InterPro" id="IPR029052">
    <property type="entry name" value="Metallo-depent_PP-like"/>
</dbReference>
<feature type="domain" description="Purple acid phosphatase N-terminal" evidence="6">
    <location>
        <begin position="59"/>
        <end position="147"/>
    </location>
</feature>
<feature type="transmembrane region" description="Helical" evidence="3">
    <location>
        <begin position="674"/>
        <end position="692"/>
    </location>
</feature>
<dbReference type="PANTHER" id="PTHR22953">
    <property type="entry name" value="ACID PHOSPHATASE RELATED"/>
    <property type="match status" value="1"/>
</dbReference>
<reference evidence="7 8" key="1">
    <citation type="submission" date="2020-08" db="EMBL/GenBank/DDBJ databases">
        <title>A Genomic Blueprint of the Chicken Gut Microbiome.</title>
        <authorList>
            <person name="Gilroy R."/>
            <person name="Ravi A."/>
            <person name="Getino M."/>
            <person name="Pursley I."/>
            <person name="Horton D.L."/>
            <person name="Alikhan N.-F."/>
            <person name="Baker D."/>
            <person name="Gharbi K."/>
            <person name="Hall N."/>
            <person name="Watson M."/>
            <person name="Adriaenssens E.M."/>
            <person name="Foster-Nyarko E."/>
            <person name="Jarju S."/>
            <person name="Secka A."/>
            <person name="Antonio M."/>
            <person name="Oren A."/>
            <person name="Chaudhuri R."/>
            <person name="La Ragione R.M."/>
            <person name="Hildebrand F."/>
            <person name="Pallen M.J."/>
        </authorList>
    </citation>
    <scope>NUCLEOTIDE SEQUENCE [LARGE SCALE GENOMIC DNA]</scope>
    <source>
        <strain evidence="7 8">Sa3CVN1</strain>
    </source>
</reference>
<dbReference type="InterPro" id="IPR004843">
    <property type="entry name" value="Calcineurin-like_PHP"/>
</dbReference>
<keyword evidence="3" id="KW-0812">Transmembrane</keyword>
<dbReference type="Proteomes" id="UP000627781">
    <property type="component" value="Unassembled WGS sequence"/>
</dbReference>
<keyword evidence="8" id="KW-1185">Reference proteome</keyword>
<evidence type="ECO:0000256" key="4">
    <source>
        <dbReference type="SAM" id="SignalP"/>
    </source>
</evidence>
<dbReference type="EMBL" id="JACSRA010000009">
    <property type="protein sequence ID" value="MBD7911147.1"/>
    <property type="molecule type" value="Genomic_DNA"/>
</dbReference>
<keyword evidence="1 4" id="KW-0732">Signal</keyword>
<dbReference type="InterPro" id="IPR039331">
    <property type="entry name" value="PAPs-like"/>
</dbReference>
<dbReference type="Gene3D" id="3.60.21.10">
    <property type="match status" value="1"/>
</dbReference>
<accession>A0ABR8PSI9</accession>
<evidence type="ECO:0000256" key="2">
    <source>
        <dbReference type="SAM" id="Coils"/>
    </source>
</evidence>
<dbReference type="PANTHER" id="PTHR22953:SF153">
    <property type="entry name" value="PURPLE ACID PHOSPHATASE"/>
    <property type="match status" value="1"/>
</dbReference>
<keyword evidence="2" id="KW-0175">Coiled coil</keyword>
<dbReference type="Pfam" id="PF00149">
    <property type="entry name" value="Metallophos"/>
    <property type="match status" value="1"/>
</dbReference>